<name>A0A0F6SEI0_9BACT</name>
<dbReference type="KEGG" id="samy:DB32_002378"/>
<keyword evidence="1" id="KW-1133">Transmembrane helix</keyword>
<proteinExistence type="predicted"/>
<evidence type="ECO:0000313" key="3">
    <source>
        <dbReference type="Proteomes" id="UP000034883"/>
    </source>
</evidence>
<evidence type="ECO:0000256" key="1">
    <source>
        <dbReference type="SAM" id="Phobius"/>
    </source>
</evidence>
<sequence>MLQDALLPWGARLVMGGATLEIGVAAGAGEGSRVRTLLLAMVVGIAALLAVAVVRNRSARAESLRDGSLEPSGLFDAAGDCADAADARDEGAESLRVARARGERFRYDYQDGIAAVSAYSRAEQCFLAAGAVPAAERAQREGHAMREEIEGTYRRLRLSLQQSLDRGDDATALATLRELRELTHHRRDDYTAHLAELERELQLDLGLLLDDDDAR</sequence>
<evidence type="ECO:0000313" key="2">
    <source>
        <dbReference type="EMBL" id="AKF05229.1"/>
    </source>
</evidence>
<reference evidence="2 3" key="1">
    <citation type="submission" date="2015-03" db="EMBL/GenBank/DDBJ databases">
        <title>Genome assembly of Sandaracinus amylolyticus DSM 53668.</title>
        <authorList>
            <person name="Sharma G."/>
            <person name="Subramanian S."/>
        </authorList>
    </citation>
    <scope>NUCLEOTIDE SEQUENCE [LARGE SCALE GENOMIC DNA]</scope>
    <source>
        <strain evidence="2 3">DSM 53668</strain>
    </source>
</reference>
<accession>A0A0F6SEI0</accession>
<gene>
    <name evidence="2" type="ORF">DB32_002378</name>
</gene>
<keyword evidence="1" id="KW-0472">Membrane</keyword>
<organism evidence="2 3">
    <name type="scientific">Sandaracinus amylolyticus</name>
    <dbReference type="NCBI Taxonomy" id="927083"/>
    <lineage>
        <taxon>Bacteria</taxon>
        <taxon>Pseudomonadati</taxon>
        <taxon>Myxococcota</taxon>
        <taxon>Polyangia</taxon>
        <taxon>Polyangiales</taxon>
        <taxon>Sandaracinaceae</taxon>
        <taxon>Sandaracinus</taxon>
    </lineage>
</organism>
<keyword evidence="1" id="KW-0812">Transmembrane</keyword>
<dbReference type="STRING" id="927083.DB32_002378"/>
<dbReference type="AlphaFoldDB" id="A0A0F6SEI0"/>
<dbReference type="EMBL" id="CP011125">
    <property type="protein sequence ID" value="AKF05229.1"/>
    <property type="molecule type" value="Genomic_DNA"/>
</dbReference>
<keyword evidence="3" id="KW-1185">Reference proteome</keyword>
<protein>
    <submittedName>
        <fullName evidence="2">Uncharacterized protein</fullName>
    </submittedName>
</protein>
<feature type="transmembrane region" description="Helical" evidence="1">
    <location>
        <begin position="37"/>
        <end position="55"/>
    </location>
</feature>
<dbReference type="Proteomes" id="UP000034883">
    <property type="component" value="Chromosome"/>
</dbReference>